<dbReference type="RefSeq" id="WP_078499460.1">
    <property type="nucleotide sequence ID" value="NZ_MSZX01000005.1"/>
</dbReference>
<dbReference type="GO" id="GO:0005524">
    <property type="term" value="F:ATP binding"/>
    <property type="evidence" value="ECO:0007669"/>
    <property type="project" value="InterPro"/>
</dbReference>
<gene>
    <name evidence="1" type="ORF">BVG16_14860</name>
</gene>
<dbReference type="CDD" id="cd00561">
    <property type="entry name" value="CobA_ACA"/>
    <property type="match status" value="1"/>
</dbReference>
<name>A0A1T2XCR9_9BACL</name>
<dbReference type="Pfam" id="PF02572">
    <property type="entry name" value="CobA_CobO_BtuR"/>
    <property type="match status" value="1"/>
</dbReference>
<dbReference type="GO" id="GO:0008817">
    <property type="term" value="F:corrinoid adenosyltransferase activity"/>
    <property type="evidence" value="ECO:0007669"/>
    <property type="project" value="InterPro"/>
</dbReference>
<dbReference type="Gene3D" id="3.40.50.300">
    <property type="entry name" value="P-loop containing nucleotide triphosphate hydrolases"/>
    <property type="match status" value="1"/>
</dbReference>
<sequence>MARTIKKGLTLVYTGDGKGKTTAAIGLCVRAIGRGYKVLVLQFIKSPQRSYGEQLALEKLGVEFRQLGIGFTWTKTPEEHRESLKLAFATAKKEIESGAYDVIILDELNNALAITSFPVEDVLPFQEVLDMIRNRPEGMHIVVTGRSAHPEMMDMADLVTEMKPIKHYYEEGIPAVLGIEF</sequence>
<dbReference type="PANTHER" id="PTHR46638:SF1">
    <property type="entry name" value="CORRINOID ADENOSYLTRANSFERASE"/>
    <property type="match status" value="1"/>
</dbReference>
<evidence type="ECO:0000313" key="2">
    <source>
        <dbReference type="Proteomes" id="UP000190188"/>
    </source>
</evidence>
<reference evidence="1 2" key="1">
    <citation type="submission" date="2017-01" db="EMBL/GenBank/DDBJ databases">
        <title>Genome analysis of Paenibacillus selenitrireducens ES3-24.</title>
        <authorList>
            <person name="Xu D."/>
            <person name="Yao R."/>
            <person name="Zheng S."/>
        </authorList>
    </citation>
    <scope>NUCLEOTIDE SEQUENCE [LARGE SCALE GENOMIC DNA]</scope>
    <source>
        <strain evidence="1 2">ES3-24</strain>
    </source>
</reference>
<dbReference type="PIRSF" id="PIRSF015617">
    <property type="entry name" value="Adensltrnsf_CobA"/>
    <property type="match status" value="1"/>
</dbReference>
<dbReference type="GO" id="GO:0009236">
    <property type="term" value="P:cobalamin biosynthetic process"/>
    <property type="evidence" value="ECO:0007669"/>
    <property type="project" value="InterPro"/>
</dbReference>
<dbReference type="PANTHER" id="PTHR46638">
    <property type="entry name" value="CORRINOID ADENOSYLTRANSFERASE"/>
    <property type="match status" value="1"/>
</dbReference>
<dbReference type="SUPFAM" id="SSF52540">
    <property type="entry name" value="P-loop containing nucleoside triphosphate hydrolases"/>
    <property type="match status" value="1"/>
</dbReference>
<accession>A0A1T2XCR9</accession>
<dbReference type="EMBL" id="MSZX01000005">
    <property type="protein sequence ID" value="OPA77717.1"/>
    <property type="molecule type" value="Genomic_DNA"/>
</dbReference>
<dbReference type="OrthoDB" id="9810309at2"/>
<dbReference type="InterPro" id="IPR027417">
    <property type="entry name" value="P-loop_NTPase"/>
</dbReference>
<protein>
    <submittedName>
        <fullName evidence="1">Cob(I)yrinic acid a,c-diamide adenosyltransferase</fullName>
    </submittedName>
</protein>
<dbReference type="NCBIfam" id="NF004637">
    <property type="entry name" value="PRK05986.1"/>
    <property type="match status" value="1"/>
</dbReference>
<dbReference type="AlphaFoldDB" id="A0A1T2XCR9"/>
<dbReference type="Proteomes" id="UP000190188">
    <property type="component" value="Unassembled WGS sequence"/>
</dbReference>
<organism evidence="1 2">
    <name type="scientific">Paenibacillus selenitireducens</name>
    <dbReference type="NCBI Taxonomy" id="1324314"/>
    <lineage>
        <taxon>Bacteria</taxon>
        <taxon>Bacillati</taxon>
        <taxon>Bacillota</taxon>
        <taxon>Bacilli</taxon>
        <taxon>Bacillales</taxon>
        <taxon>Paenibacillaceae</taxon>
        <taxon>Paenibacillus</taxon>
    </lineage>
</organism>
<dbReference type="InterPro" id="IPR003724">
    <property type="entry name" value="CblAdoTrfase_CobA"/>
</dbReference>
<dbReference type="NCBIfam" id="TIGR00708">
    <property type="entry name" value="cobA"/>
    <property type="match status" value="1"/>
</dbReference>
<keyword evidence="1" id="KW-0808">Transferase</keyword>
<dbReference type="STRING" id="1324314.BVG16_14860"/>
<comment type="caution">
    <text evidence="1">The sequence shown here is derived from an EMBL/GenBank/DDBJ whole genome shotgun (WGS) entry which is preliminary data.</text>
</comment>
<evidence type="ECO:0000313" key="1">
    <source>
        <dbReference type="EMBL" id="OPA77717.1"/>
    </source>
</evidence>
<keyword evidence="2" id="KW-1185">Reference proteome</keyword>
<proteinExistence type="predicted"/>